<dbReference type="EC" id="1.1.1.-" evidence="5"/>
<name>A0A6P6UGZ0_COFAR</name>
<proteinExistence type="inferred from homology"/>
<sequence>MAEEISSSKKRYAIVTGANKGIGYGICRQLASNGITVVLTARNLKRGLEAIESFKGLDFFDNIVFHQLDVVDPSSIASLAEFIRIHYGRLDILVNNAGIGGVDVDVDALRASGYGSGGPDGSHIDWNGILTETYDLAVECLQTNYYGAKRMIEAFLPLLYLSDSPRIVNVSSSMGKLKHIPSEWAKGVLNDSGNLTEERVDEVVNEFLKDFKEGSLKAKGWPPSMSAYTVSKAAMNAYTRVLAKKHPKFRINCVCPGFVKTDVNFNTGHLTVEEGAESPVRLALLPDDGSSGLFFVRNEVSSFE</sequence>
<dbReference type="FunFam" id="3.40.50.720:FF:000312">
    <property type="entry name" value="(+)-neomenthol dehydrogenase"/>
    <property type="match status" value="1"/>
</dbReference>
<dbReference type="CDD" id="cd05324">
    <property type="entry name" value="carb_red_PTCR-like_SDR_c"/>
    <property type="match status" value="1"/>
</dbReference>
<organism evidence="6 8">
    <name type="scientific">Coffea arabica</name>
    <name type="common">Arabian coffee</name>
    <dbReference type="NCBI Taxonomy" id="13443"/>
    <lineage>
        <taxon>Eukaryota</taxon>
        <taxon>Viridiplantae</taxon>
        <taxon>Streptophyta</taxon>
        <taxon>Embryophyta</taxon>
        <taxon>Tracheophyta</taxon>
        <taxon>Spermatophyta</taxon>
        <taxon>Magnoliopsida</taxon>
        <taxon>eudicotyledons</taxon>
        <taxon>Gunneridae</taxon>
        <taxon>Pentapetalae</taxon>
        <taxon>asterids</taxon>
        <taxon>lamiids</taxon>
        <taxon>Gentianales</taxon>
        <taxon>Rubiaceae</taxon>
        <taxon>Ixoroideae</taxon>
        <taxon>Gardenieae complex</taxon>
        <taxon>Bertiereae - Coffeeae clade</taxon>
        <taxon>Coffeeae</taxon>
        <taxon>Coffea</taxon>
    </lineage>
</organism>
<dbReference type="Pfam" id="PF00106">
    <property type="entry name" value="adh_short"/>
    <property type="match status" value="2"/>
</dbReference>
<dbReference type="Proteomes" id="UP001652660">
    <property type="component" value="Chromosome 9c"/>
</dbReference>
<evidence type="ECO:0000313" key="7">
    <source>
        <dbReference type="RefSeq" id="XP_027087458.1"/>
    </source>
</evidence>
<dbReference type="GO" id="GO:0016020">
    <property type="term" value="C:membrane"/>
    <property type="evidence" value="ECO:0007669"/>
    <property type="project" value="TreeGrafter"/>
</dbReference>
<dbReference type="PANTHER" id="PTHR43490">
    <property type="entry name" value="(+)-NEOMENTHOL DEHYDROGENASE"/>
    <property type="match status" value="1"/>
</dbReference>
<gene>
    <name evidence="8" type="primary">LOC113710581</name>
    <name evidence="7" type="synonym">LOC113708929</name>
</gene>
<dbReference type="RefSeq" id="XP_027089476.1">
    <property type="nucleotide sequence ID" value="XM_027233675.1"/>
</dbReference>
<accession>A0A6P6UGZ0</accession>
<evidence type="ECO:0000256" key="4">
    <source>
        <dbReference type="RuleBase" id="RU000363"/>
    </source>
</evidence>
<dbReference type="PANTHER" id="PTHR43490:SF98">
    <property type="entry name" value="OS02G0640600 PROTEIN"/>
    <property type="match status" value="1"/>
</dbReference>
<keyword evidence="6" id="KW-1185">Reference proteome</keyword>
<keyword evidence="3 5" id="KW-0560">Oxidoreductase</keyword>
<dbReference type="InterPro" id="IPR002347">
    <property type="entry name" value="SDR_fam"/>
</dbReference>
<dbReference type="Gene3D" id="3.40.50.720">
    <property type="entry name" value="NAD(P)-binding Rossmann-like Domain"/>
    <property type="match status" value="1"/>
</dbReference>
<reference evidence="6" key="1">
    <citation type="journal article" date="2025" name="Foods">
        <title>Unveiling the Microbial Signatures of Arabica Coffee Cherries: Insights into Ripeness Specific Diversity, Functional Traits, and Implications for Quality and Safety.</title>
        <authorList>
            <consortium name="RefSeq"/>
            <person name="Tenea G.N."/>
            <person name="Cifuentes V."/>
            <person name="Reyes P."/>
            <person name="Cevallos-Vallejos M."/>
        </authorList>
    </citation>
    <scope>NUCLEOTIDE SEQUENCE [LARGE SCALE GENOMIC DNA]</scope>
</reference>
<comment type="similarity">
    <text evidence="1 4">Belongs to the short-chain dehydrogenases/reductases (SDR) family.</text>
</comment>
<evidence type="ECO:0000313" key="8">
    <source>
        <dbReference type="RefSeq" id="XP_027089476.1"/>
    </source>
</evidence>
<evidence type="ECO:0000256" key="2">
    <source>
        <dbReference type="ARBA" id="ARBA00022857"/>
    </source>
</evidence>
<dbReference type="Proteomes" id="UP001652660">
    <property type="component" value="Chromosome 9e"/>
</dbReference>
<dbReference type="OrthoDB" id="1933717at2759"/>
<evidence type="ECO:0000256" key="3">
    <source>
        <dbReference type="ARBA" id="ARBA00023002"/>
    </source>
</evidence>
<keyword evidence="2 5" id="KW-0521">NADP</keyword>
<evidence type="ECO:0000256" key="5">
    <source>
        <dbReference type="RuleBase" id="RU369024"/>
    </source>
</evidence>
<dbReference type="GO" id="GO:0016616">
    <property type="term" value="F:oxidoreductase activity, acting on the CH-OH group of donors, NAD or NADP as acceptor"/>
    <property type="evidence" value="ECO:0007669"/>
    <property type="project" value="InterPro"/>
</dbReference>
<dbReference type="InterPro" id="IPR045313">
    <property type="entry name" value="CBR1-like"/>
</dbReference>
<dbReference type="SUPFAM" id="SSF51735">
    <property type="entry name" value="NAD(P)-binding Rossmann-fold domains"/>
    <property type="match status" value="1"/>
</dbReference>
<evidence type="ECO:0000313" key="6">
    <source>
        <dbReference type="Proteomes" id="UP001652660"/>
    </source>
</evidence>
<dbReference type="PROSITE" id="PS00061">
    <property type="entry name" value="ADH_SHORT"/>
    <property type="match status" value="1"/>
</dbReference>
<dbReference type="InterPro" id="IPR036291">
    <property type="entry name" value="NAD(P)-bd_dom_sf"/>
</dbReference>
<protein>
    <recommendedName>
        <fullName evidence="5">Short-chain dehydrogenase/reductase</fullName>
        <ecNumber evidence="5">1.1.1.-</ecNumber>
    </recommendedName>
</protein>
<dbReference type="PRINTS" id="PR00081">
    <property type="entry name" value="GDHRDH"/>
</dbReference>
<dbReference type="PRINTS" id="PR00080">
    <property type="entry name" value="SDRFAMILY"/>
</dbReference>
<dbReference type="InterPro" id="IPR020904">
    <property type="entry name" value="Sc_DH/Rdtase_CS"/>
</dbReference>
<evidence type="ECO:0000256" key="1">
    <source>
        <dbReference type="ARBA" id="ARBA00006484"/>
    </source>
</evidence>
<dbReference type="GeneID" id="113710581"/>
<dbReference type="AlphaFoldDB" id="A0A6P6UGZ0"/>
<dbReference type="RefSeq" id="XP_027087458.1">
    <property type="nucleotide sequence ID" value="XM_027231657.1"/>
</dbReference>
<reference evidence="7 8" key="2">
    <citation type="submission" date="2025-04" db="UniProtKB">
        <authorList>
            <consortium name="RefSeq"/>
        </authorList>
    </citation>
    <scope>IDENTIFICATION</scope>
    <source>
        <tissue evidence="7 8">Leaves</tissue>
    </source>
</reference>